<dbReference type="EMBL" id="JALPRX010000235">
    <property type="protein sequence ID" value="MCK8788244.1"/>
    <property type="molecule type" value="Genomic_DNA"/>
</dbReference>
<protein>
    <submittedName>
        <fullName evidence="1">Uncharacterized protein</fullName>
    </submittedName>
</protein>
<comment type="caution">
    <text evidence="1">The sequence shown here is derived from an EMBL/GenBank/DDBJ whole genome shotgun (WGS) entry which is preliminary data.</text>
</comment>
<keyword evidence="2" id="KW-1185">Reference proteome</keyword>
<evidence type="ECO:0000313" key="1">
    <source>
        <dbReference type="EMBL" id="MCK8788244.1"/>
    </source>
</evidence>
<dbReference type="RefSeq" id="WP_248670285.1">
    <property type="nucleotide sequence ID" value="NZ_JALPRX010000235.1"/>
</dbReference>
<gene>
    <name evidence="1" type="ORF">M0638_28235</name>
</gene>
<evidence type="ECO:0000313" key="2">
    <source>
        <dbReference type="Proteomes" id="UP001139516"/>
    </source>
</evidence>
<name>A0A9X1YD72_9PROT</name>
<reference evidence="1" key="1">
    <citation type="submission" date="2022-04" db="EMBL/GenBank/DDBJ databases">
        <title>Roseomonas acroporae sp. nov., isolated from coral Acropora digitifera.</title>
        <authorList>
            <person name="Sun H."/>
        </authorList>
    </citation>
    <scope>NUCLEOTIDE SEQUENCE</scope>
    <source>
        <strain evidence="1">NAR14</strain>
    </source>
</reference>
<feature type="non-terminal residue" evidence="1">
    <location>
        <position position="70"/>
    </location>
</feature>
<sequence>MSESSSTKHTPMPWSIDQDGKTALITSNGELIAECGISDLPVKQDQANAAFIVRAVNAHDALVAALRELL</sequence>
<dbReference type="AlphaFoldDB" id="A0A9X1YD72"/>
<proteinExistence type="predicted"/>
<accession>A0A9X1YD72</accession>
<dbReference type="Proteomes" id="UP001139516">
    <property type="component" value="Unassembled WGS sequence"/>
</dbReference>
<organism evidence="1 2">
    <name type="scientific">Roseomonas acroporae</name>
    <dbReference type="NCBI Taxonomy" id="2937791"/>
    <lineage>
        <taxon>Bacteria</taxon>
        <taxon>Pseudomonadati</taxon>
        <taxon>Pseudomonadota</taxon>
        <taxon>Alphaproteobacteria</taxon>
        <taxon>Acetobacterales</taxon>
        <taxon>Roseomonadaceae</taxon>
        <taxon>Roseomonas</taxon>
    </lineage>
</organism>